<evidence type="ECO:0000313" key="10">
    <source>
        <dbReference type="Proteomes" id="UP000002220"/>
    </source>
</evidence>
<comment type="pathway">
    <text evidence="3">Amino-acid biosynthesis; L-leucine biosynthesis; L-leucine from 3-methyl-2-oxobutanoate: step 4/4.</text>
</comment>
<dbReference type="GO" id="GO:0046394">
    <property type="term" value="P:carboxylic acid biosynthetic process"/>
    <property type="evidence" value="ECO:0007669"/>
    <property type="project" value="UniProtKB-ARBA"/>
</dbReference>
<keyword evidence="9" id="KW-0032">Aminotransferase</keyword>
<comment type="catalytic activity">
    <reaction evidence="8">
        <text>L-leucine + 2-oxoglutarate = 4-methyl-2-oxopentanoate + L-glutamate</text>
        <dbReference type="Rhea" id="RHEA:18321"/>
        <dbReference type="ChEBI" id="CHEBI:16810"/>
        <dbReference type="ChEBI" id="CHEBI:17865"/>
        <dbReference type="ChEBI" id="CHEBI:29985"/>
        <dbReference type="ChEBI" id="CHEBI:57427"/>
        <dbReference type="EC" id="2.6.1.42"/>
    </reaction>
</comment>
<evidence type="ECO:0000256" key="7">
    <source>
        <dbReference type="ARBA" id="ARBA00048798"/>
    </source>
</evidence>
<evidence type="ECO:0000256" key="3">
    <source>
        <dbReference type="ARBA" id="ARBA00005072"/>
    </source>
</evidence>
<dbReference type="Pfam" id="PF01063">
    <property type="entry name" value="Aminotran_4"/>
    <property type="match status" value="1"/>
</dbReference>
<dbReference type="AlphaFoldDB" id="D5SXT2"/>
<dbReference type="SUPFAM" id="SSF56752">
    <property type="entry name" value="D-aminoacid aminotransferase-like PLP-dependent enzymes"/>
    <property type="match status" value="1"/>
</dbReference>
<sequence>MTPTKQKNLDRLILEMNSPTFAVNTPIAWLNGQYLLESAAALPVTDLGVVGGLAVSEMSRTFAGQIFRLTDHLERLRQSLKFVEIALPCSESQIFEICTRVVTHNFKVVNTPEVIDSKEIPQELGVVIFVTAGPNPTYTGQEYARQHGPSVGIHTFCLRRQAYHAMYRDGVSLVCPPVQALPAEIVPRTIKSRSRMHWRMGELAARKIDPHAFSILADDDGSLTETAAGNLVVIQNNCAISPPEGQALEGISLKATLEFCQRSGLTVERRKIWPKDLMMAQEAWLTSTPFGMVPVTRFDGHTIGAGPKGPWYQKILHQWSQTTGSDLALWLGGENTAGLEN</sequence>
<comment type="catalytic activity">
    <reaction evidence="7">
        <text>L-isoleucine + 2-oxoglutarate = (S)-3-methyl-2-oxopentanoate + L-glutamate</text>
        <dbReference type="Rhea" id="RHEA:24801"/>
        <dbReference type="ChEBI" id="CHEBI:16810"/>
        <dbReference type="ChEBI" id="CHEBI:29985"/>
        <dbReference type="ChEBI" id="CHEBI:35146"/>
        <dbReference type="ChEBI" id="CHEBI:58045"/>
        <dbReference type="EC" id="2.6.1.42"/>
    </reaction>
</comment>
<accession>D5SXT2</accession>
<dbReference type="Proteomes" id="UP000002220">
    <property type="component" value="Chromosome"/>
</dbReference>
<dbReference type="InterPro" id="IPR050571">
    <property type="entry name" value="Class-IV_PLP-Dep_Aminotrnsfr"/>
</dbReference>
<dbReference type="PANTHER" id="PTHR42743:SF11">
    <property type="entry name" value="AMINODEOXYCHORISMATE LYASE"/>
    <property type="match status" value="1"/>
</dbReference>
<comment type="pathway">
    <text evidence="1">Amino-acid biosynthesis; L-isoleucine biosynthesis; L-isoleucine from 2-oxobutanoate: step 4/4.</text>
</comment>
<evidence type="ECO:0000256" key="1">
    <source>
        <dbReference type="ARBA" id="ARBA00004824"/>
    </source>
</evidence>
<comment type="pathway">
    <text evidence="2">Amino-acid biosynthesis; L-valine biosynthesis; L-valine from pyruvate: step 4/4.</text>
</comment>
<gene>
    <name evidence="9" type="ordered locus">Plim_1939</name>
</gene>
<dbReference type="OrthoDB" id="9805628at2"/>
<dbReference type="PANTHER" id="PTHR42743">
    <property type="entry name" value="AMINO-ACID AMINOTRANSFERASE"/>
    <property type="match status" value="1"/>
</dbReference>
<dbReference type="HOGENOM" id="CLU_020844_3_1_0"/>
<keyword evidence="10" id="KW-1185">Reference proteome</keyword>
<dbReference type="InterPro" id="IPR001544">
    <property type="entry name" value="Aminotrans_IV"/>
</dbReference>
<organism evidence="9 10">
    <name type="scientific">Planctopirus limnophila (strain ATCC 43296 / DSM 3776 / IFAM 1008 / Mu 290)</name>
    <name type="common">Planctomyces limnophilus</name>
    <dbReference type="NCBI Taxonomy" id="521674"/>
    <lineage>
        <taxon>Bacteria</taxon>
        <taxon>Pseudomonadati</taxon>
        <taxon>Planctomycetota</taxon>
        <taxon>Planctomycetia</taxon>
        <taxon>Planctomycetales</taxon>
        <taxon>Planctomycetaceae</taxon>
        <taxon>Planctopirus</taxon>
    </lineage>
</organism>
<proteinExistence type="inferred from homology"/>
<comment type="similarity">
    <text evidence="4">Belongs to the class-IV pyridoxal-phosphate-dependent aminotransferase family.</text>
</comment>
<dbReference type="STRING" id="521674.Plim_1939"/>
<dbReference type="InterPro" id="IPR043132">
    <property type="entry name" value="BCAT-like_C"/>
</dbReference>
<protein>
    <recommendedName>
        <fullName evidence="5">branched-chain-amino-acid transaminase</fullName>
        <ecNumber evidence="5">2.6.1.42</ecNumber>
    </recommendedName>
</protein>
<evidence type="ECO:0000256" key="5">
    <source>
        <dbReference type="ARBA" id="ARBA00013053"/>
    </source>
</evidence>
<dbReference type="eggNOG" id="COG0115">
    <property type="taxonomic scope" value="Bacteria"/>
</dbReference>
<dbReference type="Gene3D" id="3.30.470.10">
    <property type="match status" value="1"/>
</dbReference>
<dbReference type="EC" id="2.6.1.42" evidence="5"/>
<evidence type="ECO:0000313" key="9">
    <source>
        <dbReference type="EMBL" id="ADG67769.1"/>
    </source>
</evidence>
<evidence type="ECO:0000256" key="4">
    <source>
        <dbReference type="ARBA" id="ARBA00009320"/>
    </source>
</evidence>
<dbReference type="GO" id="GO:0004084">
    <property type="term" value="F:branched-chain-amino-acid transaminase activity"/>
    <property type="evidence" value="ECO:0007669"/>
    <property type="project" value="UniProtKB-EC"/>
</dbReference>
<evidence type="ECO:0000256" key="8">
    <source>
        <dbReference type="ARBA" id="ARBA00049229"/>
    </source>
</evidence>
<dbReference type="InterPro" id="IPR036038">
    <property type="entry name" value="Aminotransferase-like"/>
</dbReference>
<name>D5SXT2_PLAL2</name>
<dbReference type="InterPro" id="IPR043131">
    <property type="entry name" value="BCAT-like_N"/>
</dbReference>
<reference evidence="9 10" key="1">
    <citation type="journal article" date="2010" name="Stand. Genomic Sci.">
        <title>Complete genome sequence of Planctomyces limnophilus type strain (Mu 290).</title>
        <authorList>
            <person name="Labutti K."/>
            <person name="Sikorski J."/>
            <person name="Schneider S."/>
            <person name="Nolan M."/>
            <person name="Lucas S."/>
            <person name="Glavina Del Rio T."/>
            <person name="Tice H."/>
            <person name="Cheng J.F."/>
            <person name="Goodwin L."/>
            <person name="Pitluck S."/>
            <person name="Liolios K."/>
            <person name="Ivanova N."/>
            <person name="Mavromatis K."/>
            <person name="Mikhailova N."/>
            <person name="Pati A."/>
            <person name="Chen A."/>
            <person name="Palaniappan K."/>
            <person name="Land M."/>
            <person name="Hauser L."/>
            <person name="Chang Y.J."/>
            <person name="Jeffries C.D."/>
            <person name="Tindall B.J."/>
            <person name="Rohde M."/>
            <person name="Goker M."/>
            <person name="Woyke T."/>
            <person name="Bristow J."/>
            <person name="Eisen J.A."/>
            <person name="Markowitz V."/>
            <person name="Hugenholtz P."/>
            <person name="Kyrpides N.C."/>
            <person name="Klenk H.P."/>
            <person name="Lapidus A."/>
        </authorList>
    </citation>
    <scope>NUCLEOTIDE SEQUENCE [LARGE SCALE GENOMIC DNA]</scope>
    <source>
        <strain evidence="10">ATCC 43296 / DSM 3776 / IFAM 1008 / 290</strain>
    </source>
</reference>
<evidence type="ECO:0000256" key="6">
    <source>
        <dbReference type="ARBA" id="ARBA00048212"/>
    </source>
</evidence>
<comment type="catalytic activity">
    <reaction evidence="6">
        <text>L-valine + 2-oxoglutarate = 3-methyl-2-oxobutanoate + L-glutamate</text>
        <dbReference type="Rhea" id="RHEA:24813"/>
        <dbReference type="ChEBI" id="CHEBI:11851"/>
        <dbReference type="ChEBI" id="CHEBI:16810"/>
        <dbReference type="ChEBI" id="CHEBI:29985"/>
        <dbReference type="ChEBI" id="CHEBI:57762"/>
        <dbReference type="EC" id="2.6.1.42"/>
    </reaction>
</comment>
<keyword evidence="9" id="KW-0808">Transferase</keyword>
<dbReference type="KEGG" id="plm:Plim_1939"/>
<dbReference type="EMBL" id="CP001744">
    <property type="protein sequence ID" value="ADG67769.1"/>
    <property type="molecule type" value="Genomic_DNA"/>
</dbReference>
<dbReference type="Gene3D" id="3.20.10.10">
    <property type="entry name" value="D-amino Acid Aminotransferase, subunit A, domain 2"/>
    <property type="match status" value="1"/>
</dbReference>
<evidence type="ECO:0000256" key="2">
    <source>
        <dbReference type="ARBA" id="ARBA00004931"/>
    </source>
</evidence>